<reference evidence="3" key="2">
    <citation type="submission" date="2023-04" db="EMBL/GenBank/DDBJ databases">
        <title>Paracnuella aquatica gen. nov., sp. nov., a member of the family Chitinophagaceae isolated from a hot spring.</title>
        <authorList>
            <person name="Wang C."/>
        </authorList>
    </citation>
    <scope>NUCLEOTIDE SEQUENCE</scope>
    <source>
        <strain evidence="3">LB-8</strain>
    </source>
</reference>
<evidence type="ECO:0000259" key="2">
    <source>
        <dbReference type="Pfam" id="PF17761"/>
    </source>
</evidence>
<keyword evidence="4" id="KW-1185">Reference proteome</keyword>
<dbReference type="EMBL" id="JAOTIF010000008">
    <property type="protein sequence ID" value="MCU7549867.1"/>
    <property type="molecule type" value="Genomic_DNA"/>
</dbReference>
<comment type="caution">
    <text evidence="3">The sequence shown here is derived from an EMBL/GenBank/DDBJ whole genome shotgun (WGS) entry which is preliminary data.</text>
</comment>
<dbReference type="InterPro" id="IPR011856">
    <property type="entry name" value="tRNA_endonuc-like_dom_sf"/>
</dbReference>
<feature type="domain" description="YhcG PDDEXK nuclease" evidence="1">
    <location>
        <begin position="205"/>
        <end position="355"/>
    </location>
</feature>
<dbReference type="InterPro" id="IPR053148">
    <property type="entry name" value="PD-DEXK-like_domain"/>
</dbReference>
<dbReference type="Gene3D" id="3.40.1350.10">
    <property type="match status" value="1"/>
</dbReference>
<accession>A0A9X2XWD5</accession>
<feature type="domain" description="YhcG N-terminal" evidence="2">
    <location>
        <begin position="132"/>
        <end position="181"/>
    </location>
</feature>
<protein>
    <submittedName>
        <fullName evidence="3">PDDEXK nuclease domain-containing protein</fullName>
    </submittedName>
</protein>
<dbReference type="AlphaFoldDB" id="A0A9X2XWD5"/>
<dbReference type="InterPro" id="IPR041527">
    <property type="entry name" value="YhcG_N"/>
</dbReference>
<proteinExistence type="predicted"/>
<dbReference type="RefSeq" id="WP_279297308.1">
    <property type="nucleotide sequence ID" value="NZ_JAOTIF010000008.1"/>
</dbReference>
<evidence type="ECO:0000259" key="1">
    <source>
        <dbReference type="Pfam" id="PF06250"/>
    </source>
</evidence>
<organism evidence="3 4">
    <name type="scientific">Paraflavisolibacter caeni</name>
    <dbReference type="NCBI Taxonomy" id="2982496"/>
    <lineage>
        <taxon>Bacteria</taxon>
        <taxon>Pseudomonadati</taxon>
        <taxon>Bacteroidota</taxon>
        <taxon>Chitinophagia</taxon>
        <taxon>Chitinophagales</taxon>
        <taxon>Chitinophagaceae</taxon>
        <taxon>Paraflavisolibacter</taxon>
    </lineage>
</organism>
<dbReference type="PANTHER" id="PTHR30547">
    <property type="entry name" value="UNCHARACTERIZED PROTEIN YHCG-RELATED"/>
    <property type="match status" value="1"/>
</dbReference>
<gene>
    <name evidence="3" type="ORF">OCK74_12115</name>
</gene>
<reference evidence="3" key="1">
    <citation type="submission" date="2022-09" db="EMBL/GenBank/DDBJ databases">
        <authorList>
            <person name="Yuan C."/>
            <person name="Ke Z."/>
        </authorList>
    </citation>
    <scope>NUCLEOTIDE SEQUENCE</scope>
    <source>
        <strain evidence="3">LB-8</strain>
    </source>
</reference>
<name>A0A9X2XWD5_9BACT</name>
<dbReference type="PANTHER" id="PTHR30547:SF5">
    <property type="entry name" value="NUCLEASE YHCG-RELATED"/>
    <property type="match status" value="1"/>
</dbReference>
<feature type="domain" description="YhcG N-terminal" evidence="2">
    <location>
        <begin position="23"/>
        <end position="119"/>
    </location>
</feature>
<evidence type="ECO:0000313" key="4">
    <source>
        <dbReference type="Proteomes" id="UP001155483"/>
    </source>
</evidence>
<dbReference type="Pfam" id="PF06250">
    <property type="entry name" value="YhcG_C"/>
    <property type="match status" value="1"/>
</dbReference>
<evidence type="ECO:0000313" key="3">
    <source>
        <dbReference type="EMBL" id="MCU7549867.1"/>
    </source>
</evidence>
<dbReference type="InterPro" id="IPR009362">
    <property type="entry name" value="YhcG_C"/>
</dbReference>
<dbReference type="GO" id="GO:0003676">
    <property type="term" value="F:nucleic acid binding"/>
    <property type="evidence" value="ECO:0007669"/>
    <property type="project" value="InterPro"/>
</dbReference>
<sequence length="369" mass="42886">MQQINNLERLAGLITETNQYFLHQVQKQVNTALTLRNWLIGYHIFQYEQQGEDRAQYGEQLFKKLAQQLKDAKIKGLSFTNLYLCRQFYLAYPQILQSAAEYLQPSQNQLNIILQSPTEKSAGLPQTPGKLLLEKLSFTHFVELVKCEEPLKRLFYETQALKNQWSVRELQRTMNSMLYERTGLSSDKKAIVKSYKVGSESQIDDVLRSPYVLEFLGLEEKPSYSEGDLEQAIINHLQIFLLEMGRGFCFEARQKRITFDNTHYRIDLVFYHRVLKCHVLIDLKLGEFSHADAGQMNVYLNYYKENEMEKGDNPPVGIILCAGKNEALVKYATTGLPQKVFVSKYLINLPSEKELEKIILEEQQKSVRF</sequence>
<dbReference type="Proteomes" id="UP001155483">
    <property type="component" value="Unassembled WGS sequence"/>
</dbReference>
<dbReference type="Pfam" id="PF17761">
    <property type="entry name" value="DUF1016_N"/>
    <property type="match status" value="2"/>
</dbReference>